<dbReference type="GO" id="GO:0050242">
    <property type="term" value="F:pyruvate, phosphate dikinase activity"/>
    <property type="evidence" value="ECO:0007669"/>
    <property type="project" value="UniProtKB-EC"/>
</dbReference>
<name>A0A7V5HN14_UNCW3</name>
<feature type="non-terminal residue" evidence="3">
    <location>
        <position position="332"/>
    </location>
</feature>
<dbReference type="AlphaFoldDB" id="A0A7V5HN14"/>
<evidence type="ECO:0000313" key="3">
    <source>
        <dbReference type="EMBL" id="HHF53274.1"/>
    </source>
</evidence>
<evidence type="ECO:0000259" key="2">
    <source>
        <dbReference type="Pfam" id="PF01326"/>
    </source>
</evidence>
<dbReference type="SUPFAM" id="SSF56059">
    <property type="entry name" value="Glutathione synthetase ATP-binding domain-like"/>
    <property type="match status" value="1"/>
</dbReference>
<feature type="domain" description="Pyruvate phosphate dikinase AMP/ATP-binding" evidence="2">
    <location>
        <begin position="65"/>
        <end position="292"/>
    </location>
</feature>
<reference evidence="3" key="1">
    <citation type="journal article" date="2020" name="mSystems">
        <title>Genome- and Community-Level Interaction Insights into Carbon Utilization and Element Cycling Functions of Hydrothermarchaeota in Hydrothermal Sediment.</title>
        <authorList>
            <person name="Zhou Z."/>
            <person name="Liu Y."/>
            <person name="Xu W."/>
            <person name="Pan J."/>
            <person name="Luo Z.H."/>
            <person name="Li M."/>
        </authorList>
    </citation>
    <scope>NUCLEOTIDE SEQUENCE [LARGE SCALE GENOMIC DNA]</scope>
    <source>
        <strain evidence="3">HyVt-96</strain>
    </source>
</reference>
<proteinExistence type="predicted"/>
<dbReference type="PANTHER" id="PTHR22931:SF9">
    <property type="entry name" value="PYRUVATE, PHOSPHATE DIKINASE 1, CHLOROPLASTIC"/>
    <property type="match status" value="1"/>
</dbReference>
<dbReference type="GO" id="GO:0016301">
    <property type="term" value="F:kinase activity"/>
    <property type="evidence" value="ECO:0007669"/>
    <property type="project" value="InterPro"/>
</dbReference>
<dbReference type="Gene3D" id="3.30.1490.20">
    <property type="entry name" value="ATP-grasp fold, A domain"/>
    <property type="match status" value="1"/>
</dbReference>
<feature type="coiled-coil region" evidence="1">
    <location>
        <begin position="170"/>
        <end position="197"/>
    </location>
</feature>
<gene>
    <name evidence="3" type="ORF">ENL43_02780</name>
</gene>
<dbReference type="PANTHER" id="PTHR22931">
    <property type="entry name" value="PHOSPHOENOLPYRUVATE DIKINASE-RELATED"/>
    <property type="match status" value="1"/>
</dbReference>
<dbReference type="InterPro" id="IPR010121">
    <property type="entry name" value="Pyruvate_phosphate_dikinase"/>
</dbReference>
<sequence length="332" mass="37604">MSKKYVYFFGGGKAEGSKEMKNLLGGKGANLHEMTNLGIPVPPGFTISTEACVHYFKTGRYPEGLKQQVEEAVRRLEELTGKKFGSTENPLLVSVRSGARVSMPGMMDTILNLGLNDDAVKGLAKRTGDERFAYDSYRRFIQMFGEIVMGIPHRVFEELLDKKKKGKGVNLDYELDADALKELVEEYKAKVRELTGKEFPQNPQEQLWMAIEAVFKSWNNKRAIEYRKLHRIPDDWGTAVNVQTMVFGNMGFDSATGVAFTRDPSTGEKVLYGEYLPNAQGEDVVAGIRTPKPISELEKEMPEAYKQLVEIFDRLEKHYRDMMDLEFTIEKG</sequence>
<dbReference type="EMBL" id="DRTX01000145">
    <property type="protein sequence ID" value="HHF53274.1"/>
    <property type="molecule type" value="Genomic_DNA"/>
</dbReference>
<dbReference type="InterPro" id="IPR013815">
    <property type="entry name" value="ATP_grasp_subdomain_1"/>
</dbReference>
<keyword evidence="3" id="KW-0808">Transferase</keyword>
<dbReference type="Pfam" id="PF01326">
    <property type="entry name" value="PPDK_N"/>
    <property type="match status" value="2"/>
</dbReference>
<accession>A0A7V5HN14</accession>
<dbReference type="Proteomes" id="UP000886050">
    <property type="component" value="Unassembled WGS sequence"/>
</dbReference>
<keyword evidence="1" id="KW-0175">Coiled coil</keyword>
<feature type="domain" description="Pyruvate phosphate dikinase AMP/ATP-binding" evidence="2">
    <location>
        <begin position="22"/>
        <end position="59"/>
    </location>
</feature>
<organism evidence="3">
    <name type="scientific">candidate division WOR-3 bacterium</name>
    <dbReference type="NCBI Taxonomy" id="2052148"/>
    <lineage>
        <taxon>Bacteria</taxon>
        <taxon>Bacteria division WOR-3</taxon>
    </lineage>
</organism>
<protein>
    <submittedName>
        <fullName evidence="3">Pyruvate, phosphate dikinase</fullName>
        <ecNumber evidence="3">2.7.9.1</ecNumber>
    </submittedName>
</protein>
<dbReference type="GO" id="GO:0005524">
    <property type="term" value="F:ATP binding"/>
    <property type="evidence" value="ECO:0007669"/>
    <property type="project" value="InterPro"/>
</dbReference>
<dbReference type="InterPro" id="IPR002192">
    <property type="entry name" value="PPDK_AMP/ATP-bd"/>
</dbReference>
<dbReference type="Gene3D" id="1.20.80.30">
    <property type="match status" value="1"/>
</dbReference>
<keyword evidence="3" id="KW-0670">Pyruvate</keyword>
<evidence type="ECO:0000256" key="1">
    <source>
        <dbReference type="SAM" id="Coils"/>
    </source>
</evidence>
<comment type="caution">
    <text evidence="3">The sequence shown here is derived from an EMBL/GenBank/DDBJ whole genome shotgun (WGS) entry which is preliminary data.</text>
</comment>
<dbReference type="Gene3D" id="3.30.470.20">
    <property type="entry name" value="ATP-grasp fold, B domain"/>
    <property type="match status" value="1"/>
</dbReference>
<dbReference type="EC" id="2.7.9.1" evidence="3"/>